<comment type="caution">
    <text evidence="2">The sequence shown here is derived from an EMBL/GenBank/DDBJ whole genome shotgun (WGS) entry which is preliminary data.</text>
</comment>
<evidence type="ECO:0000313" key="3">
    <source>
        <dbReference type="Proteomes" id="UP001189429"/>
    </source>
</evidence>
<dbReference type="Proteomes" id="UP001189429">
    <property type="component" value="Unassembled WGS sequence"/>
</dbReference>
<proteinExistence type="predicted"/>
<organism evidence="2 3">
    <name type="scientific">Prorocentrum cordatum</name>
    <dbReference type="NCBI Taxonomy" id="2364126"/>
    <lineage>
        <taxon>Eukaryota</taxon>
        <taxon>Sar</taxon>
        <taxon>Alveolata</taxon>
        <taxon>Dinophyceae</taxon>
        <taxon>Prorocentrales</taxon>
        <taxon>Prorocentraceae</taxon>
        <taxon>Prorocentrum</taxon>
    </lineage>
</organism>
<feature type="region of interest" description="Disordered" evidence="1">
    <location>
        <begin position="69"/>
        <end position="98"/>
    </location>
</feature>
<dbReference type="EMBL" id="CAUYUJ010011629">
    <property type="protein sequence ID" value="CAK0832276.1"/>
    <property type="molecule type" value="Genomic_DNA"/>
</dbReference>
<keyword evidence="3" id="KW-1185">Reference proteome</keyword>
<reference evidence="2" key="1">
    <citation type="submission" date="2023-10" db="EMBL/GenBank/DDBJ databases">
        <authorList>
            <person name="Chen Y."/>
            <person name="Shah S."/>
            <person name="Dougan E. K."/>
            <person name="Thang M."/>
            <person name="Chan C."/>
        </authorList>
    </citation>
    <scope>NUCLEOTIDE SEQUENCE [LARGE SCALE GENOMIC DNA]</scope>
</reference>
<evidence type="ECO:0000313" key="2">
    <source>
        <dbReference type="EMBL" id="CAK0832276.1"/>
    </source>
</evidence>
<evidence type="ECO:0000256" key="1">
    <source>
        <dbReference type="SAM" id="MobiDB-lite"/>
    </source>
</evidence>
<name>A0ABN9SKJ8_9DINO</name>
<feature type="non-terminal residue" evidence="2">
    <location>
        <position position="200"/>
    </location>
</feature>
<sequence>MKLVVPHGLICRGLDGRLSAFEVGVQKYWDQGDLTRDIMVDWLQKPWGAAAQRVQGARATAEAPTEVETKEKQAMGIRSSWGSGRTRRRSRRSLLVPGSIGDAGNCGIDKRQSRRRLGSRCLQKQETLRESCRLRSQKEELEEARKLADQKKVQDMVRKPGWWGEPARANRAPPKVWVGVRPTEMAYSDGSSWPLVVSTK</sequence>
<gene>
    <name evidence="2" type="ORF">PCOR1329_LOCUS30336</name>
</gene>
<protein>
    <submittedName>
        <fullName evidence="2">Uncharacterized protein</fullName>
    </submittedName>
</protein>
<accession>A0ABN9SKJ8</accession>